<sequence length="66" mass="6818">MVCDESNARPIEGRATFATDRFRLATAATTINAVSTRPERAGASVFAASTAIPSNVAGAGRTHIVL</sequence>
<keyword evidence="2" id="KW-1185">Reference proteome</keyword>
<reference evidence="1 2" key="1">
    <citation type="submission" date="2020-08" db="EMBL/GenBank/DDBJ databases">
        <title>Whole genome shotgun sequence of Actinoplanes ianthinogenes NBRC 13996.</title>
        <authorList>
            <person name="Komaki H."/>
            <person name="Tamura T."/>
        </authorList>
    </citation>
    <scope>NUCLEOTIDE SEQUENCE [LARGE SCALE GENOMIC DNA]</scope>
    <source>
        <strain evidence="1 2">NBRC 13996</strain>
    </source>
</reference>
<dbReference type="Proteomes" id="UP000676967">
    <property type="component" value="Chromosome"/>
</dbReference>
<protein>
    <submittedName>
        <fullName evidence="1">Uncharacterized protein</fullName>
    </submittedName>
</protein>
<dbReference type="EMBL" id="AP023356">
    <property type="protein sequence ID" value="BCJ40060.1"/>
    <property type="molecule type" value="Genomic_DNA"/>
</dbReference>
<name>A0ABM7LLC3_9ACTN</name>
<organism evidence="1 2">
    <name type="scientific">Actinoplanes ianthinogenes</name>
    <dbReference type="NCBI Taxonomy" id="122358"/>
    <lineage>
        <taxon>Bacteria</taxon>
        <taxon>Bacillati</taxon>
        <taxon>Actinomycetota</taxon>
        <taxon>Actinomycetes</taxon>
        <taxon>Micromonosporales</taxon>
        <taxon>Micromonosporaceae</taxon>
        <taxon>Actinoplanes</taxon>
    </lineage>
</organism>
<gene>
    <name evidence="1" type="ORF">Aiant_07170</name>
</gene>
<proteinExistence type="predicted"/>
<accession>A0ABM7LLC3</accession>
<evidence type="ECO:0000313" key="1">
    <source>
        <dbReference type="EMBL" id="BCJ40060.1"/>
    </source>
</evidence>
<evidence type="ECO:0000313" key="2">
    <source>
        <dbReference type="Proteomes" id="UP000676967"/>
    </source>
</evidence>